<dbReference type="InterPro" id="IPR031107">
    <property type="entry name" value="Small_HSP"/>
</dbReference>
<name>A0A832G8D6_9BACT</name>
<feature type="domain" description="CS" evidence="4">
    <location>
        <begin position="66"/>
        <end position="174"/>
    </location>
</feature>
<dbReference type="AlphaFoldDB" id="A0A832G8D6"/>
<accession>A0A832G8D6</accession>
<comment type="caution">
    <text evidence="5">The sequence shown here is derived from an EMBL/GenBank/DDBJ whole genome shotgun (WGS) entry which is preliminary data.</text>
</comment>
<gene>
    <name evidence="5" type="ORF">ENS56_13820</name>
</gene>
<dbReference type="InterPro" id="IPR008978">
    <property type="entry name" value="HSP20-like_chaperone"/>
</dbReference>
<proteinExistence type="inferred from homology"/>
<dbReference type="SUPFAM" id="SSF49764">
    <property type="entry name" value="HSP20-like chaperones"/>
    <property type="match status" value="1"/>
</dbReference>
<dbReference type="Gene3D" id="2.60.40.790">
    <property type="match status" value="1"/>
</dbReference>
<evidence type="ECO:0000259" key="4">
    <source>
        <dbReference type="PROSITE" id="PS51203"/>
    </source>
</evidence>
<dbReference type="InterPro" id="IPR002068">
    <property type="entry name" value="A-crystallin/Hsp20_dom"/>
</dbReference>
<comment type="similarity">
    <text evidence="1 2">Belongs to the small heat shock protein (HSP20) family.</text>
</comment>
<reference evidence="5" key="1">
    <citation type="journal article" date="2020" name="mSystems">
        <title>Genome- and Community-Level Interaction Insights into Carbon Utilization and Element Cycling Functions of Hydrothermarchaeota in Hydrothermal Sediment.</title>
        <authorList>
            <person name="Zhou Z."/>
            <person name="Liu Y."/>
            <person name="Xu W."/>
            <person name="Pan J."/>
            <person name="Luo Z.H."/>
            <person name="Li M."/>
        </authorList>
    </citation>
    <scope>NUCLEOTIDE SEQUENCE [LARGE SCALE GENOMIC DNA]</scope>
    <source>
        <strain evidence="5">SpSt-500</strain>
    </source>
</reference>
<organism evidence="5">
    <name type="scientific">Ignavibacterium album</name>
    <dbReference type="NCBI Taxonomy" id="591197"/>
    <lineage>
        <taxon>Bacteria</taxon>
        <taxon>Pseudomonadati</taxon>
        <taxon>Ignavibacteriota</taxon>
        <taxon>Ignavibacteria</taxon>
        <taxon>Ignavibacteriales</taxon>
        <taxon>Ignavibacteriaceae</taxon>
        <taxon>Ignavibacterium</taxon>
    </lineage>
</organism>
<dbReference type="EMBL" id="DSVI01000025">
    <property type="protein sequence ID" value="HGT49110.1"/>
    <property type="molecule type" value="Genomic_DNA"/>
</dbReference>
<evidence type="ECO:0000256" key="1">
    <source>
        <dbReference type="PROSITE-ProRule" id="PRU00285"/>
    </source>
</evidence>
<dbReference type="InterPro" id="IPR007052">
    <property type="entry name" value="CS_dom"/>
</dbReference>
<feature type="domain" description="SHSP" evidence="3">
    <location>
        <begin position="61"/>
        <end position="174"/>
    </location>
</feature>
<dbReference type="PROSITE" id="PS01031">
    <property type="entry name" value="SHSP"/>
    <property type="match status" value="1"/>
</dbReference>
<dbReference type="PANTHER" id="PTHR11527">
    <property type="entry name" value="HEAT-SHOCK PROTEIN 20 FAMILY MEMBER"/>
    <property type="match status" value="1"/>
</dbReference>
<evidence type="ECO:0000313" key="5">
    <source>
        <dbReference type="EMBL" id="HGT49110.1"/>
    </source>
</evidence>
<dbReference type="PROSITE" id="PS51203">
    <property type="entry name" value="CS"/>
    <property type="match status" value="1"/>
</dbReference>
<sequence>MAYLLIIKRRKQKNERRLINMTLVKFNPVRDLLNFEREFNRMFNALESRFGISRSPEIDEEYENAVWMPLTDIYEDNDKYTLKVDLPGIKKEDVKINYANGKLSISGERVQESETKDAKWHRIEKSYGKYYRSFTLPEQIQEDKISAEFKDGLLTITIPKAEEAKPKEIEIKVK</sequence>
<evidence type="ECO:0000259" key="3">
    <source>
        <dbReference type="PROSITE" id="PS01031"/>
    </source>
</evidence>
<evidence type="ECO:0000256" key="2">
    <source>
        <dbReference type="RuleBase" id="RU003616"/>
    </source>
</evidence>
<dbReference type="CDD" id="cd06464">
    <property type="entry name" value="ACD_sHsps-like"/>
    <property type="match status" value="1"/>
</dbReference>
<protein>
    <submittedName>
        <fullName evidence="5">Hsp20/alpha crystallin family protein</fullName>
    </submittedName>
</protein>
<dbReference type="Pfam" id="PF00011">
    <property type="entry name" value="HSP20"/>
    <property type="match status" value="1"/>
</dbReference>